<organism evidence="2 3">
    <name type="scientific">Glossina austeni</name>
    <name type="common">Savannah tsetse fly</name>
    <dbReference type="NCBI Taxonomy" id="7395"/>
    <lineage>
        <taxon>Eukaryota</taxon>
        <taxon>Metazoa</taxon>
        <taxon>Ecdysozoa</taxon>
        <taxon>Arthropoda</taxon>
        <taxon>Hexapoda</taxon>
        <taxon>Insecta</taxon>
        <taxon>Pterygota</taxon>
        <taxon>Neoptera</taxon>
        <taxon>Endopterygota</taxon>
        <taxon>Diptera</taxon>
        <taxon>Brachycera</taxon>
        <taxon>Muscomorpha</taxon>
        <taxon>Hippoboscoidea</taxon>
        <taxon>Glossinidae</taxon>
        <taxon>Glossina</taxon>
    </lineage>
</organism>
<accession>A0A1A9V5Q5</accession>
<evidence type="ECO:0000313" key="2">
    <source>
        <dbReference type="EnsemblMetazoa" id="GAUT026838-PA"/>
    </source>
</evidence>
<feature type="transmembrane region" description="Helical" evidence="1">
    <location>
        <begin position="94"/>
        <end position="113"/>
    </location>
</feature>
<evidence type="ECO:0000256" key="1">
    <source>
        <dbReference type="SAM" id="Phobius"/>
    </source>
</evidence>
<protein>
    <submittedName>
        <fullName evidence="2">Uncharacterized protein</fullName>
    </submittedName>
</protein>
<keyword evidence="3" id="KW-1185">Reference proteome</keyword>
<evidence type="ECO:0000313" key="3">
    <source>
        <dbReference type="Proteomes" id="UP000078200"/>
    </source>
</evidence>
<dbReference type="AlphaFoldDB" id="A0A1A9V5Q5"/>
<name>A0A1A9V5Q5_GLOAU</name>
<dbReference type="Proteomes" id="UP000078200">
    <property type="component" value="Unassembled WGS sequence"/>
</dbReference>
<dbReference type="EnsemblMetazoa" id="GAUT026838-RA">
    <property type="protein sequence ID" value="GAUT026838-PA"/>
    <property type="gene ID" value="GAUT026838"/>
</dbReference>
<sequence length="152" mass="16714">MKLLSYDMASRIGAHCLRTLPHALYKNWKEPRIQFGCQQSQGGPMPVTGLQALPLLLTNLHEGTRKISANFLHELHVENIKHTRSLIAHANLSLPNATIFLYIIMMVIIISAIRKRTSGLIIIVALNTGDNKKGGVNTLQSNNGLSLNPITG</sequence>
<keyword evidence="1" id="KW-0812">Transmembrane</keyword>
<keyword evidence="1" id="KW-1133">Transmembrane helix</keyword>
<reference evidence="2" key="1">
    <citation type="submission" date="2020-05" db="UniProtKB">
        <authorList>
            <consortium name="EnsemblMetazoa"/>
        </authorList>
    </citation>
    <scope>IDENTIFICATION</scope>
    <source>
        <strain evidence="2">TTRI</strain>
    </source>
</reference>
<keyword evidence="1" id="KW-0472">Membrane</keyword>
<dbReference type="VEuPathDB" id="VectorBase:GAUT026838"/>
<proteinExistence type="predicted"/>